<feature type="chain" id="PRO_5035858134" evidence="5">
    <location>
        <begin position="17"/>
        <end position="1214"/>
    </location>
</feature>
<feature type="transmembrane region" description="Helical" evidence="4">
    <location>
        <begin position="1021"/>
        <end position="1039"/>
    </location>
</feature>
<organism evidence="6 7">
    <name type="scientific">Paramecium primaurelia</name>
    <dbReference type="NCBI Taxonomy" id="5886"/>
    <lineage>
        <taxon>Eukaryota</taxon>
        <taxon>Sar</taxon>
        <taxon>Alveolata</taxon>
        <taxon>Ciliophora</taxon>
        <taxon>Intramacronucleata</taxon>
        <taxon>Oligohymenophorea</taxon>
        <taxon>Peniculida</taxon>
        <taxon>Parameciidae</taxon>
        <taxon>Paramecium</taxon>
    </lineage>
</organism>
<evidence type="ECO:0000313" key="6">
    <source>
        <dbReference type="EMBL" id="CAD8043960.1"/>
    </source>
</evidence>
<evidence type="ECO:0000313" key="7">
    <source>
        <dbReference type="Proteomes" id="UP000688137"/>
    </source>
</evidence>
<evidence type="ECO:0000256" key="5">
    <source>
        <dbReference type="SAM" id="SignalP"/>
    </source>
</evidence>
<feature type="transmembrane region" description="Helical" evidence="4">
    <location>
        <begin position="1115"/>
        <end position="1135"/>
    </location>
</feature>
<keyword evidence="4" id="KW-1133">Transmembrane helix</keyword>
<name>A0A8S1JTW4_PARPR</name>
<comment type="caution">
    <text evidence="6">The sequence shown here is derived from an EMBL/GenBank/DDBJ whole genome shotgun (WGS) entry which is preliminary data.</text>
</comment>
<proteinExistence type="predicted"/>
<dbReference type="AlphaFoldDB" id="A0A8S1JTW4"/>
<evidence type="ECO:0000256" key="2">
    <source>
        <dbReference type="ARBA" id="ARBA00022737"/>
    </source>
</evidence>
<feature type="transmembrane region" description="Helical" evidence="4">
    <location>
        <begin position="837"/>
        <end position="860"/>
    </location>
</feature>
<gene>
    <name evidence="6" type="ORF">PPRIM_AZ9-3.1.T0060042</name>
</gene>
<keyword evidence="2" id="KW-0677">Repeat</keyword>
<feature type="transmembrane region" description="Helical" evidence="4">
    <location>
        <begin position="1084"/>
        <end position="1103"/>
    </location>
</feature>
<dbReference type="NCBIfam" id="TIGR02232">
    <property type="entry name" value="myxo_disulf_rpt"/>
    <property type="match status" value="3"/>
</dbReference>
<keyword evidence="7" id="KW-1185">Reference proteome</keyword>
<dbReference type="PANTHER" id="PTHR39767:SF2">
    <property type="entry name" value="CHROMOSOME UNDETERMINED SCAFFOLD_1, WHOLE GENOME SHOTGUN SEQUENCE"/>
    <property type="match status" value="1"/>
</dbReference>
<feature type="transmembrane region" description="Helical" evidence="4">
    <location>
        <begin position="1147"/>
        <end position="1172"/>
    </location>
</feature>
<accession>A0A8S1JTW4</accession>
<evidence type="ECO:0000256" key="1">
    <source>
        <dbReference type="ARBA" id="ARBA00022729"/>
    </source>
</evidence>
<keyword evidence="3" id="KW-1015">Disulfide bond</keyword>
<sequence length="1214" mass="141897">MIQFLLLCCLKLQAFQQFILLSSSFESNTFIDTNDWYITNGLSSNIYQDCGTNRIFGGISNFGKMTLISKFFILPPHSKIQVQLEFWKISNWANNETIYVHLDGNRIIQQEVNTLPTGSNICGLNDYVLSIDETILHNFETLQVIVTANIALQGQIQVVFMHMQGFWGIKNFRLFIKQCPAGCSICQDTDSRFDCLKWTLYVSSLTETVLELFNFDGWNVENGQQYQLSNCQMLPMLCGPSICGNNSIIRYEQRLPPHFKLKIRFRFYYIDSWDSEYAYFYVDDEIKLDKQFQFLGSLRNYSLCGLSRFNDLSDTQDIEIDHTQQLTKFELKNSLDQILEDESFGIRDFRVYIYCQFGDSPSQQCSQFCGDQIVQQTEECDDGNSIPFDGCHNCQYECVNGCSNCVKGICLNCYEEWEYKITTKNCQWISLEQQQNVMQSCIDNPNCMNQMEVWHQECSLNCILCYQAICLECQIGYHLLAGECQEICGISAISMFQYPNCFCDQNCLLCNLGMCKQCIDTYTLVDDKCLVICGDGLTTIGVEECDDKNDIPYDGCYQCFYQCQESCNKCEKGICIEPCINNMEMINDQCQSFCGNFIVEQNEQCDDNNNIQYDGCYQCQFSCPLYCSICEEGMCQECNLNYYYDNLTFSCYSKCGDGILTSETEQCDDNNTNSGDGCSSICMIEYDWICIQNDECIYSKYPELLINYLFQKNQYQYVQIEFTQQLKRISDTQIDYSNFISATILQLDQTKYNISIIPVSNASTTLSWVIYAIEIYIDQELSDPPYINISLLEPLYNQYGIQLKNLMTIKQLKIPNYLSKEHIEISQNLLTYSEKTIYSLGALAGFLLISGNGLAFWVALEILQEQSYFKYLNIIYPQNLMIYFESSGIISLRPFYNSFNYQELPSLYQFRYFESKEKFEFYQVNANIADNIRSLAFSFIILVFLYLLSDQAEKCLTILQNKRYCDNNGFLSKLYNNLKFRAFKNKYSLRKYGINKLFIVNCWDIFFMVFLQLSVKQFYQLMFNQLIAITTLFLSLLYITTYFTGKTQFQNFQQYWKDKLQLFLTLKKLFVMYSLVIFQSNYVLQFILICLVNSLYLLSWIYLKNQINTYEYYQTLILQATLLIFLLTTPIYWDLDICNFSYNTKLIFGWFHIIIFLFVIVLFLIVDTILSLKQILNFINKSLQTQCIEDKEKIDKQNSQLQNRPIKFIVCLLI</sequence>
<reference evidence="6" key="1">
    <citation type="submission" date="2021-01" db="EMBL/GenBank/DDBJ databases">
        <authorList>
            <consortium name="Genoscope - CEA"/>
            <person name="William W."/>
        </authorList>
    </citation>
    <scope>NUCLEOTIDE SEQUENCE</scope>
</reference>
<protein>
    <submittedName>
        <fullName evidence="6">Uncharacterized protein</fullName>
    </submittedName>
</protein>
<feature type="transmembrane region" description="Helical" evidence="4">
    <location>
        <begin position="994"/>
        <end position="1015"/>
    </location>
</feature>
<keyword evidence="4" id="KW-0812">Transmembrane</keyword>
<keyword evidence="4" id="KW-0472">Membrane</keyword>
<dbReference type="OMA" id="WANNETI"/>
<dbReference type="Pfam" id="PF13948">
    <property type="entry name" value="DUF4215"/>
    <property type="match status" value="4"/>
</dbReference>
<dbReference type="Proteomes" id="UP000688137">
    <property type="component" value="Unassembled WGS sequence"/>
</dbReference>
<dbReference type="PANTHER" id="PTHR39767">
    <property type="entry name" value="CALCIUM/CALMODULIN-BINDING MEMBRANE PROTEIN PCM4-RELATED"/>
    <property type="match status" value="1"/>
</dbReference>
<keyword evidence="1 5" id="KW-0732">Signal</keyword>
<evidence type="ECO:0000256" key="4">
    <source>
        <dbReference type="SAM" id="Phobius"/>
    </source>
</evidence>
<dbReference type="EMBL" id="CAJJDM010000003">
    <property type="protein sequence ID" value="CAD8043960.1"/>
    <property type="molecule type" value="Genomic_DNA"/>
</dbReference>
<dbReference type="InterPro" id="IPR011936">
    <property type="entry name" value="Myxo_disulph_rpt"/>
</dbReference>
<feature type="transmembrane region" description="Helical" evidence="4">
    <location>
        <begin position="932"/>
        <end position="949"/>
    </location>
</feature>
<evidence type="ECO:0000256" key="3">
    <source>
        <dbReference type="ARBA" id="ARBA00023157"/>
    </source>
</evidence>
<feature type="signal peptide" evidence="5">
    <location>
        <begin position="1"/>
        <end position="16"/>
    </location>
</feature>